<reference evidence="1" key="2">
    <citation type="journal article" date="2015" name="Fish Shellfish Immunol.">
        <title>Early steps in the European eel (Anguilla anguilla)-Vibrio vulnificus interaction in the gills: Role of the RtxA13 toxin.</title>
        <authorList>
            <person name="Callol A."/>
            <person name="Pajuelo D."/>
            <person name="Ebbesson L."/>
            <person name="Teles M."/>
            <person name="MacKenzie S."/>
            <person name="Amaro C."/>
        </authorList>
    </citation>
    <scope>NUCLEOTIDE SEQUENCE</scope>
</reference>
<name>A0A0E9UJU2_ANGAN</name>
<accession>A0A0E9UJU2</accession>
<evidence type="ECO:0000313" key="1">
    <source>
        <dbReference type="EMBL" id="JAH65223.1"/>
    </source>
</evidence>
<proteinExistence type="predicted"/>
<dbReference type="EMBL" id="GBXM01043354">
    <property type="protein sequence ID" value="JAH65223.1"/>
    <property type="molecule type" value="Transcribed_RNA"/>
</dbReference>
<reference evidence="1" key="1">
    <citation type="submission" date="2014-11" db="EMBL/GenBank/DDBJ databases">
        <authorList>
            <person name="Amaro Gonzalez C."/>
        </authorList>
    </citation>
    <scope>NUCLEOTIDE SEQUENCE</scope>
</reference>
<sequence length="18" mass="2157">MLCPIRQNYFVPLFTKSV</sequence>
<organism evidence="1">
    <name type="scientific">Anguilla anguilla</name>
    <name type="common">European freshwater eel</name>
    <name type="synonym">Muraena anguilla</name>
    <dbReference type="NCBI Taxonomy" id="7936"/>
    <lineage>
        <taxon>Eukaryota</taxon>
        <taxon>Metazoa</taxon>
        <taxon>Chordata</taxon>
        <taxon>Craniata</taxon>
        <taxon>Vertebrata</taxon>
        <taxon>Euteleostomi</taxon>
        <taxon>Actinopterygii</taxon>
        <taxon>Neopterygii</taxon>
        <taxon>Teleostei</taxon>
        <taxon>Anguilliformes</taxon>
        <taxon>Anguillidae</taxon>
        <taxon>Anguilla</taxon>
    </lineage>
</organism>
<dbReference type="AlphaFoldDB" id="A0A0E9UJU2"/>
<protein>
    <submittedName>
        <fullName evidence="1">Uncharacterized protein</fullName>
    </submittedName>
</protein>